<protein>
    <recommendedName>
        <fullName evidence="4">Nitrogen regulatory protein areA GATA-like domain-containing protein</fullName>
    </recommendedName>
</protein>
<dbReference type="OrthoDB" id="5424234at2759"/>
<feature type="compositionally biased region" description="Polar residues" evidence="1">
    <location>
        <begin position="660"/>
        <end position="674"/>
    </location>
</feature>
<dbReference type="RefSeq" id="XP_662296.1">
    <property type="nucleotide sequence ID" value="XM_657204.2"/>
</dbReference>
<feature type="compositionally biased region" description="Polar residues" evidence="1">
    <location>
        <begin position="170"/>
        <end position="186"/>
    </location>
</feature>
<keyword evidence="3" id="KW-1185">Reference proteome</keyword>
<proteinExistence type="predicted"/>
<dbReference type="STRING" id="227321.Q5B438"/>
<feature type="compositionally biased region" description="Basic residues" evidence="1">
    <location>
        <begin position="262"/>
        <end position="278"/>
    </location>
</feature>
<dbReference type="AlphaFoldDB" id="Q5B438"/>
<organism evidence="2 3">
    <name type="scientific">Emericella nidulans (strain FGSC A4 / ATCC 38163 / CBS 112.46 / NRRL 194 / M139)</name>
    <name type="common">Aspergillus nidulans</name>
    <dbReference type="NCBI Taxonomy" id="227321"/>
    <lineage>
        <taxon>Eukaryota</taxon>
        <taxon>Fungi</taxon>
        <taxon>Dikarya</taxon>
        <taxon>Ascomycota</taxon>
        <taxon>Pezizomycotina</taxon>
        <taxon>Eurotiomycetes</taxon>
        <taxon>Eurotiomycetidae</taxon>
        <taxon>Eurotiales</taxon>
        <taxon>Aspergillaceae</taxon>
        <taxon>Aspergillus</taxon>
        <taxon>Aspergillus subgen. Nidulantes</taxon>
    </lineage>
</organism>
<evidence type="ECO:0008006" key="4">
    <source>
        <dbReference type="Google" id="ProtNLM"/>
    </source>
</evidence>
<dbReference type="OMA" id="TMGFRSQ"/>
<feature type="region of interest" description="Disordered" evidence="1">
    <location>
        <begin position="660"/>
        <end position="684"/>
    </location>
</feature>
<accession>C8VAY6</accession>
<dbReference type="Proteomes" id="UP000000560">
    <property type="component" value="Chromosome III"/>
</dbReference>
<feature type="compositionally biased region" description="Pro residues" evidence="1">
    <location>
        <begin position="224"/>
        <end position="234"/>
    </location>
</feature>
<accession>Q5B438</accession>
<dbReference type="InParanoid" id="Q5B438"/>
<feature type="region of interest" description="Disordered" evidence="1">
    <location>
        <begin position="138"/>
        <end position="383"/>
    </location>
</feature>
<reference evidence="3" key="1">
    <citation type="journal article" date="2005" name="Nature">
        <title>Sequencing of Aspergillus nidulans and comparative analysis with A. fumigatus and A. oryzae.</title>
        <authorList>
            <person name="Galagan J.E."/>
            <person name="Calvo S.E."/>
            <person name="Cuomo C."/>
            <person name="Ma L.J."/>
            <person name="Wortman J.R."/>
            <person name="Batzoglou S."/>
            <person name="Lee S.I."/>
            <person name="Basturkmen M."/>
            <person name="Spevak C.C."/>
            <person name="Clutterbuck J."/>
            <person name="Kapitonov V."/>
            <person name="Jurka J."/>
            <person name="Scazzocchio C."/>
            <person name="Farman M."/>
            <person name="Butler J."/>
            <person name="Purcell S."/>
            <person name="Harris S."/>
            <person name="Braus G.H."/>
            <person name="Draht O."/>
            <person name="Busch S."/>
            <person name="D'Enfert C."/>
            <person name="Bouchier C."/>
            <person name="Goldman G.H."/>
            <person name="Bell-Pedersen D."/>
            <person name="Griffiths-Jones S."/>
            <person name="Doonan J.H."/>
            <person name="Yu J."/>
            <person name="Vienken K."/>
            <person name="Pain A."/>
            <person name="Freitag M."/>
            <person name="Selker E.U."/>
            <person name="Archer D.B."/>
            <person name="Penalva M.A."/>
            <person name="Oakley B.R."/>
            <person name="Momany M."/>
            <person name="Tanaka T."/>
            <person name="Kumagai T."/>
            <person name="Asai K."/>
            <person name="Machida M."/>
            <person name="Nierman W.C."/>
            <person name="Denning D.W."/>
            <person name="Caddick M."/>
            <person name="Hynes M."/>
            <person name="Paoletti M."/>
            <person name="Fischer R."/>
            <person name="Miller B."/>
            <person name="Dyer P."/>
            <person name="Sachs M.S."/>
            <person name="Osmani S.A."/>
            <person name="Birren B.W."/>
        </authorList>
    </citation>
    <scope>NUCLEOTIDE SEQUENCE [LARGE SCALE GENOMIC DNA]</scope>
    <source>
        <strain evidence="3">FGSC A4 / ATCC 38163 / CBS 112.46 / NRRL 194 / M139</strain>
    </source>
</reference>
<feature type="compositionally biased region" description="Low complexity" evidence="1">
    <location>
        <begin position="331"/>
        <end position="365"/>
    </location>
</feature>
<name>Q5B438_EMENI</name>
<dbReference type="HOGENOM" id="CLU_402253_0_0_1"/>
<feature type="region of interest" description="Disordered" evidence="1">
    <location>
        <begin position="86"/>
        <end position="120"/>
    </location>
</feature>
<sequence>METLPKGLIAVSEKVSEGLDDLDLDVVDIGDIVQLWKACSINPSAHEGDAGYRLQNLFWRIWGSKRLSSSLTGSALSRLFLQISEPASTPTPANRSTTFTSPSFRPPAKTEEKVGTRTHRHFPCDHAAAVTVADLQMQESEPLSSSLKRDEQHPKNQHQHQKQQRPPSHGKSQSHPTPGASNSGTKPLQPVLKKSNSSSHGEVQKTTRLLLTGLGGQSVTRKPSNPPTPIPPSRPILFGEPQAPGATSRAGQKKTFAVASKAKAKTPKRRPVLMRRKSSQQSSVSVSSTRTHSPQTDFGDLPSIDSDNDKTNTAAVLDEDAVEDSPDEMITTRIAPITTPNPNPSTSSTISTTITDKSTSTSSTPAPFPPLPSEEQTFEPDEMTKPALPSPFIQDLKTLMHKNTPLPPLRPHASPPTVGFFSATACRHFDVRHLSEENYEQPNSSELVAPDFRTRFAEQKRIADEYYAQLYRRNAEQGGQEQNDSYGQGQGQVALGLFAQNTNLHPADEVDGAGSPGAGTTTEETETISPSKSRFGDSHSHTQSHGASTVATSILTGGSASAGPDIYHGAQGADTATGMLTGMDPASIQGHDRNQELGIEHGHRDEHQYGSVKASANAATSAMAVPMSVPGTGNLFSTPPGLSLPRGRGGLSLLIEQSRHSMVSQEMGKLTTTGPEKERSDKGQ</sequence>
<feature type="region of interest" description="Disordered" evidence="1">
    <location>
        <begin position="505"/>
        <end position="548"/>
    </location>
</feature>
<dbReference type="KEGG" id="ani:ANIA_04692"/>
<dbReference type="eggNOG" id="ENOG502SDF2">
    <property type="taxonomic scope" value="Eukaryota"/>
</dbReference>
<gene>
    <name evidence="2" type="ORF">ANIA_04692</name>
</gene>
<feature type="compositionally biased region" description="Acidic residues" evidence="1">
    <location>
        <begin position="317"/>
        <end position="327"/>
    </location>
</feature>
<feature type="compositionally biased region" description="Low complexity" evidence="1">
    <location>
        <begin position="279"/>
        <end position="288"/>
    </location>
</feature>
<dbReference type="EMBL" id="BN001303">
    <property type="protein sequence ID" value="CBF76988.1"/>
    <property type="molecule type" value="Genomic_DNA"/>
</dbReference>
<feature type="compositionally biased region" description="Basic and acidic residues" evidence="1">
    <location>
        <begin position="675"/>
        <end position="684"/>
    </location>
</feature>
<evidence type="ECO:0000256" key="1">
    <source>
        <dbReference type="SAM" id="MobiDB-lite"/>
    </source>
</evidence>
<evidence type="ECO:0000313" key="2">
    <source>
        <dbReference type="EMBL" id="CBF76988.1"/>
    </source>
</evidence>
<evidence type="ECO:0000313" key="3">
    <source>
        <dbReference type="Proteomes" id="UP000000560"/>
    </source>
</evidence>
<dbReference type="GeneID" id="2872494"/>
<feature type="compositionally biased region" description="Polar residues" evidence="1">
    <location>
        <begin position="86"/>
        <end position="103"/>
    </location>
</feature>
<reference evidence="3" key="2">
    <citation type="journal article" date="2009" name="Fungal Genet. Biol.">
        <title>The 2008 update of the Aspergillus nidulans genome annotation: a community effort.</title>
        <authorList>
            <person name="Wortman J.R."/>
            <person name="Gilsenan J.M."/>
            <person name="Joardar V."/>
            <person name="Deegan J."/>
            <person name="Clutterbuck J."/>
            <person name="Andersen M.R."/>
            <person name="Archer D."/>
            <person name="Bencina M."/>
            <person name="Braus G."/>
            <person name="Coutinho P."/>
            <person name="von Dohren H."/>
            <person name="Doonan J."/>
            <person name="Driessen A.J."/>
            <person name="Durek P."/>
            <person name="Espeso E."/>
            <person name="Fekete E."/>
            <person name="Flipphi M."/>
            <person name="Estrada C.G."/>
            <person name="Geysens S."/>
            <person name="Goldman G."/>
            <person name="de Groot P.W."/>
            <person name="Hansen K."/>
            <person name="Harris S.D."/>
            <person name="Heinekamp T."/>
            <person name="Helmstaedt K."/>
            <person name="Henrissat B."/>
            <person name="Hofmann G."/>
            <person name="Homan T."/>
            <person name="Horio T."/>
            <person name="Horiuchi H."/>
            <person name="James S."/>
            <person name="Jones M."/>
            <person name="Karaffa L."/>
            <person name="Karanyi Z."/>
            <person name="Kato M."/>
            <person name="Keller N."/>
            <person name="Kelly D.E."/>
            <person name="Kiel J.A."/>
            <person name="Kim J.M."/>
            <person name="van der Klei I.J."/>
            <person name="Klis F.M."/>
            <person name="Kovalchuk A."/>
            <person name="Krasevec N."/>
            <person name="Kubicek C.P."/>
            <person name="Liu B."/>
            <person name="Maccabe A."/>
            <person name="Meyer V."/>
            <person name="Mirabito P."/>
            <person name="Miskei M."/>
            <person name="Mos M."/>
            <person name="Mullins J."/>
            <person name="Nelson D.R."/>
            <person name="Nielsen J."/>
            <person name="Oakley B.R."/>
            <person name="Osmani S.A."/>
            <person name="Pakula T."/>
            <person name="Paszewski A."/>
            <person name="Paulsen I."/>
            <person name="Pilsyk S."/>
            <person name="Pocsi I."/>
            <person name="Punt P.J."/>
            <person name="Ram A.F."/>
            <person name="Ren Q."/>
            <person name="Robellet X."/>
            <person name="Robson G."/>
            <person name="Seiboth B."/>
            <person name="van Solingen P."/>
            <person name="Specht T."/>
            <person name="Sun J."/>
            <person name="Taheri-Talesh N."/>
            <person name="Takeshita N."/>
            <person name="Ussery D."/>
            <person name="vanKuyk P.A."/>
            <person name="Visser H."/>
            <person name="van de Vondervoort P.J."/>
            <person name="de Vries R.P."/>
            <person name="Walton J."/>
            <person name="Xiang X."/>
            <person name="Xiong Y."/>
            <person name="Zeng A.P."/>
            <person name="Brandt B.W."/>
            <person name="Cornell M.J."/>
            <person name="van den Hondel C.A."/>
            <person name="Visser J."/>
            <person name="Oliver S.G."/>
            <person name="Turner G."/>
        </authorList>
    </citation>
    <scope>GENOME REANNOTATION</scope>
    <source>
        <strain evidence="3">FGSC A4 / ATCC 38163 / CBS 112.46 / NRRL 194 / M139</strain>
    </source>
</reference>